<keyword evidence="5 9" id="KW-1133">Transmembrane helix</keyword>
<evidence type="ECO:0000313" key="13">
    <source>
        <dbReference type="Proteomes" id="UP000663879"/>
    </source>
</evidence>
<dbReference type="InterPro" id="IPR011642">
    <property type="entry name" value="Gate_dom"/>
</dbReference>
<dbReference type="Pfam" id="PF01773">
    <property type="entry name" value="Nucleos_tra2_N"/>
    <property type="match status" value="1"/>
</dbReference>
<evidence type="ECO:0000256" key="8">
    <source>
        <dbReference type="SAM" id="MobiDB-lite"/>
    </source>
</evidence>
<feature type="transmembrane region" description="Helical" evidence="9">
    <location>
        <begin position="623"/>
        <end position="647"/>
    </location>
</feature>
<dbReference type="GO" id="GO:0005415">
    <property type="term" value="F:nucleoside:sodium symporter activity"/>
    <property type="evidence" value="ECO:0007669"/>
    <property type="project" value="TreeGrafter"/>
</dbReference>
<dbReference type="Pfam" id="PF07670">
    <property type="entry name" value="Gate"/>
    <property type="match status" value="1"/>
</dbReference>
<dbReference type="EMBL" id="CAJNOC010000202">
    <property type="protein sequence ID" value="CAF0726574.1"/>
    <property type="molecule type" value="Genomic_DNA"/>
</dbReference>
<keyword evidence="6 9" id="KW-0472">Membrane</keyword>
<evidence type="ECO:0000259" key="11">
    <source>
        <dbReference type="PROSITE" id="PS50041"/>
    </source>
</evidence>
<gene>
    <name evidence="12" type="ORF">OXX778_LOCUS2556</name>
</gene>
<feature type="transmembrane region" description="Helical" evidence="9">
    <location>
        <begin position="143"/>
        <end position="164"/>
    </location>
</feature>
<feature type="transmembrane region" description="Helical" evidence="9">
    <location>
        <begin position="889"/>
        <end position="905"/>
    </location>
</feature>
<dbReference type="InterPro" id="IPR001304">
    <property type="entry name" value="C-type_lectin-like"/>
</dbReference>
<dbReference type="InterPro" id="IPR002668">
    <property type="entry name" value="CNT_N_dom"/>
</dbReference>
<evidence type="ECO:0000256" key="2">
    <source>
        <dbReference type="ARBA" id="ARBA00009033"/>
    </source>
</evidence>
<dbReference type="Proteomes" id="UP000663879">
    <property type="component" value="Unassembled WGS sequence"/>
</dbReference>
<feature type="region of interest" description="Disordered" evidence="8">
    <location>
        <begin position="25"/>
        <end position="68"/>
    </location>
</feature>
<comment type="caution">
    <text evidence="7">Lacks conserved residue(s) required for the propagation of feature annotation.</text>
</comment>
<feature type="disulfide bond" evidence="7">
    <location>
        <begin position="870"/>
        <end position="879"/>
    </location>
</feature>
<feature type="transmembrane region" description="Helical" evidence="9">
    <location>
        <begin position="1456"/>
        <end position="1479"/>
    </location>
</feature>
<feature type="domain" description="C-type lectin" evidence="11">
    <location>
        <begin position="725"/>
        <end position="793"/>
    </location>
</feature>
<accession>A0A813MLD9</accession>
<evidence type="ECO:0000259" key="10">
    <source>
        <dbReference type="PROSITE" id="PS50026"/>
    </source>
</evidence>
<dbReference type="Gene3D" id="3.10.100.10">
    <property type="entry name" value="Mannose-Binding Protein A, subunit A"/>
    <property type="match status" value="1"/>
</dbReference>
<feature type="transmembrane region" description="Helical" evidence="9">
    <location>
        <begin position="471"/>
        <end position="493"/>
    </location>
</feature>
<dbReference type="PROSITE" id="PS50026">
    <property type="entry name" value="EGF_3"/>
    <property type="match status" value="1"/>
</dbReference>
<evidence type="ECO:0000313" key="12">
    <source>
        <dbReference type="EMBL" id="CAF0726574.1"/>
    </source>
</evidence>
<dbReference type="Pfam" id="PF07662">
    <property type="entry name" value="Nucleos_tra2_C"/>
    <property type="match status" value="1"/>
</dbReference>
<evidence type="ECO:0008006" key="14">
    <source>
        <dbReference type="Google" id="ProtNLM"/>
    </source>
</evidence>
<keyword evidence="13" id="KW-1185">Reference proteome</keyword>
<protein>
    <recommendedName>
        <fullName evidence="14">Sodium/nucleoside cotransporter</fullName>
    </recommendedName>
</protein>
<evidence type="ECO:0000256" key="6">
    <source>
        <dbReference type="ARBA" id="ARBA00023136"/>
    </source>
</evidence>
<evidence type="ECO:0000256" key="9">
    <source>
        <dbReference type="SAM" id="Phobius"/>
    </source>
</evidence>
<feature type="transmembrane region" description="Helical" evidence="9">
    <location>
        <begin position="500"/>
        <end position="522"/>
    </location>
</feature>
<keyword evidence="7" id="KW-0245">EGF-like domain</keyword>
<evidence type="ECO:0000256" key="4">
    <source>
        <dbReference type="ARBA" id="ARBA00022692"/>
    </source>
</evidence>
<sequence>MESSSRKSFGKSKIAPAEIETKENYELDDVEKSSTASKHPELSITEKYLEKEDDDEFDSDDENETNNVSESKNFLAKLIIGFRIMVMNLLKQPLAPKILLGLFLIGFIVYFGFAMDINNPFAYTKLTNRTNTLQNHVFANNRGLAFLILTLIICILIIWDKFIAKLITGKFSKPNFLNNKIIQKFGSWIVMGLIAVAIVVYLIFSVTQAYNLVSLTGLAMFVLVSILISAHPAEINWRILVAGLEIQFILGVFLMRTEFGYQLFKFLSNQVATFLAYTDRGTQLVFGPFLVYGDVIGNKVFDSTFAFRSIPVIIFFSAVINLLYYFGFVQYMILKLAWLVNLIMGTSPTESMNATANIFLGITEAPLLIKPFLEKMTRSEIFSVMTSGFATVAGSVLAAYINFKIPANHLVIASLMAAPAALTISKTIHPETKTTKANWDAIRSLPKGDAKNVFEAISIGASNAVGPVAGIISNLIAFTASFAFIDAFCMWIFSMIGLNNFGVTSIMQYIFYPFVFLMGVSINDVQTVSKLIGIKMFVNEFAAFFELGKAIKFRDSIIENGLYNAYKNGSLPLPNDLYMVWEDRSILISTYALCGFANFASMGIAIGGLGALAPKRLKVFAKFAFKAMIAGNITNFCTACIAGVFVYKAENFKNYLDSSKIDLFTHRIVNRQSKCIQGSFSFNGSCYFISDIKQINLIQEGFKKFNESSVSNSDKSLFLLKSAKWNESQIYCKQLDLYSNLIQFEHGFLELEYLTKLIRNLTSKKNEKFYEQKYWIGLTFNVTWKWFNGSSLNNLKIESLIDLRKIDLYRQCAYLNIRENEIIIELGNCKYDQYGYICKYVLDYCFDNSNCGKNGHCVNNRLKQSYECSCRIFYEGPFCDKLSNHGKQMVVSISIVTFGFIFLTVKKVKNIFRKLVDYFKKKNDCKSNKKWKRIKLNKYWKILFLIILSISISMLIMAKIFSIRSKNFVNFLGDTNLTQNFIGDQKNGFDLCKVIDSQFLEDSILIIISLSLTLIIYFWNAFKCNRNHEYFCRFSKFSRNREESRNSESEESNLSLDYNVNNYKNTNKNRISRFLSLKKFRNFTFCGFRCICGIEFPIPMNTFSKRNRFLTGVIYAAYTYNILKIFEFLLIGEAPSQALSQGKYLIKNLNISMTSNLSAMSNQLTNSFQNTTQKFTNMTEQGILMDLIKRITGLISIALKYYPILLTLNLEIKRKFCDFLCIFYLILIFSFEIYSKKASFLSISSSNFEKLNYFIAENLIFYTINCFIVWYMIIRLMIDLIRLFNQKETKKSFKSGKYLYENDIKYTKKLLSKNDTLSRNEYFRFSQQFVTTNMVSFILLYKLPFKIISKSSLIIRISNQIVISIAKFFIDFNIDADLIQEIIELILEKCESYIIAACCLTSVIYAIQLIFGIKKYKKNVLDAYKGVYKDIPSINKIQNYKTIECSLNYSGYSISYLLWGYLILFEVSLVLIIVTKFLIRFYFLTENLAKLVLPILTIYLLKRILLWYLCSYFITENSHSTQRFVLKNRKFYFILNHVNYS</sequence>
<feature type="disulfide bond" evidence="7">
    <location>
        <begin position="851"/>
        <end position="868"/>
    </location>
</feature>
<feature type="transmembrane region" description="Helical" evidence="9">
    <location>
        <begin position="1003"/>
        <end position="1022"/>
    </location>
</feature>
<dbReference type="PANTHER" id="PTHR10590">
    <property type="entry name" value="SODIUM/NUCLEOSIDE COTRANSPORTER"/>
    <property type="match status" value="1"/>
</dbReference>
<comment type="similarity">
    <text evidence="2">Belongs to the concentrative nucleoside transporter (CNT) (TC 2.A.41) family.</text>
</comment>
<dbReference type="GO" id="GO:0005886">
    <property type="term" value="C:plasma membrane"/>
    <property type="evidence" value="ECO:0007669"/>
    <property type="project" value="UniProtKB-SubCell"/>
</dbReference>
<dbReference type="PROSITE" id="PS00022">
    <property type="entry name" value="EGF_1"/>
    <property type="match status" value="1"/>
</dbReference>
<evidence type="ECO:0000256" key="5">
    <source>
        <dbReference type="ARBA" id="ARBA00022989"/>
    </source>
</evidence>
<evidence type="ECO:0000256" key="1">
    <source>
        <dbReference type="ARBA" id="ARBA00004651"/>
    </source>
</evidence>
<reference evidence="12" key="1">
    <citation type="submission" date="2021-02" db="EMBL/GenBank/DDBJ databases">
        <authorList>
            <person name="Nowell W R."/>
        </authorList>
    </citation>
    <scope>NUCLEOTIDE SEQUENCE</scope>
    <source>
        <strain evidence="12">Ploen Becks lab</strain>
    </source>
</reference>
<dbReference type="InterPro" id="IPR008276">
    <property type="entry name" value="C_nuclsd_transpt"/>
</dbReference>
<feature type="transmembrane region" description="Helical" evidence="9">
    <location>
        <begin position="586"/>
        <end position="611"/>
    </location>
</feature>
<feature type="transmembrane region" description="Helical" evidence="9">
    <location>
        <begin position="1491"/>
        <end position="1514"/>
    </location>
</feature>
<dbReference type="SUPFAM" id="SSF56436">
    <property type="entry name" value="C-type lectin-like"/>
    <property type="match status" value="1"/>
</dbReference>
<feature type="domain" description="EGF-like" evidence="10">
    <location>
        <begin position="841"/>
        <end position="880"/>
    </location>
</feature>
<feature type="transmembrane region" description="Helical" evidence="9">
    <location>
        <begin position="235"/>
        <end position="254"/>
    </location>
</feature>
<comment type="subcellular location">
    <subcellularLocation>
        <location evidence="1">Cell membrane</location>
        <topology evidence="1">Multi-pass membrane protein</topology>
    </subcellularLocation>
</comment>
<keyword evidence="7" id="KW-1015">Disulfide bond</keyword>
<feature type="transmembrane region" description="Helical" evidence="9">
    <location>
        <begin position="1216"/>
        <end position="1234"/>
    </location>
</feature>
<name>A0A813MLD9_9BILA</name>
<feature type="compositionally biased region" description="Acidic residues" evidence="8">
    <location>
        <begin position="51"/>
        <end position="64"/>
    </location>
</feature>
<dbReference type="PANTHER" id="PTHR10590:SF4">
    <property type="entry name" value="SOLUTE CARRIER FAMILY 28 MEMBER 3"/>
    <property type="match status" value="1"/>
</dbReference>
<dbReference type="InterPro" id="IPR016187">
    <property type="entry name" value="CTDL_fold"/>
</dbReference>
<feature type="transmembrane region" description="Helical" evidence="9">
    <location>
        <begin position="210"/>
        <end position="228"/>
    </location>
</feature>
<dbReference type="PROSITE" id="PS50041">
    <property type="entry name" value="C_TYPE_LECTIN_2"/>
    <property type="match status" value="1"/>
</dbReference>
<evidence type="ECO:0000256" key="7">
    <source>
        <dbReference type="PROSITE-ProRule" id="PRU00076"/>
    </source>
</evidence>
<dbReference type="InterPro" id="IPR000742">
    <property type="entry name" value="EGF"/>
</dbReference>
<feature type="transmembrane region" description="Helical" evidence="9">
    <location>
        <begin position="185"/>
        <end position="204"/>
    </location>
</feature>
<dbReference type="InterPro" id="IPR011657">
    <property type="entry name" value="CNT_C_dom"/>
</dbReference>
<organism evidence="12 13">
    <name type="scientific">Brachionus calyciflorus</name>
    <dbReference type="NCBI Taxonomy" id="104777"/>
    <lineage>
        <taxon>Eukaryota</taxon>
        <taxon>Metazoa</taxon>
        <taxon>Spiralia</taxon>
        <taxon>Gnathifera</taxon>
        <taxon>Rotifera</taxon>
        <taxon>Eurotatoria</taxon>
        <taxon>Monogononta</taxon>
        <taxon>Pseudotrocha</taxon>
        <taxon>Ploima</taxon>
        <taxon>Brachionidae</taxon>
        <taxon>Brachionus</taxon>
    </lineage>
</organism>
<dbReference type="InterPro" id="IPR016186">
    <property type="entry name" value="C-type_lectin-like/link_sf"/>
</dbReference>
<feature type="transmembrane region" description="Helical" evidence="9">
    <location>
        <begin position="94"/>
        <end position="113"/>
    </location>
</feature>
<dbReference type="OrthoDB" id="2376984at2759"/>
<dbReference type="SMART" id="SM00034">
    <property type="entry name" value="CLECT"/>
    <property type="match status" value="1"/>
</dbReference>
<feature type="transmembrane region" description="Helical" evidence="9">
    <location>
        <begin position="1254"/>
        <end position="1274"/>
    </location>
</feature>
<feature type="transmembrane region" description="Helical" evidence="9">
    <location>
        <begin position="1393"/>
        <end position="1413"/>
    </location>
</feature>
<feature type="transmembrane region" description="Helical" evidence="9">
    <location>
        <begin position="381"/>
        <end position="401"/>
    </location>
</feature>
<feature type="transmembrane region" description="Helical" evidence="9">
    <location>
        <begin position="305"/>
        <end position="331"/>
    </location>
</feature>
<proteinExistence type="inferred from homology"/>
<evidence type="ECO:0000256" key="3">
    <source>
        <dbReference type="ARBA" id="ARBA00022475"/>
    </source>
</evidence>
<feature type="transmembrane region" description="Helical" evidence="9">
    <location>
        <begin position="939"/>
        <end position="961"/>
    </location>
</feature>
<dbReference type="CDD" id="cd00054">
    <property type="entry name" value="EGF_CA"/>
    <property type="match status" value="1"/>
</dbReference>
<keyword evidence="3" id="KW-1003">Cell membrane</keyword>
<comment type="caution">
    <text evidence="12">The sequence shown here is derived from an EMBL/GenBank/DDBJ whole genome shotgun (WGS) entry which is preliminary data.</text>
</comment>
<keyword evidence="4 9" id="KW-0812">Transmembrane</keyword>